<keyword evidence="11" id="KW-1185">Reference proteome</keyword>
<evidence type="ECO:0000313" key="11">
    <source>
        <dbReference type="Proteomes" id="UP000004198"/>
    </source>
</evidence>
<evidence type="ECO:0000259" key="9">
    <source>
        <dbReference type="PROSITE" id="PS50928"/>
    </source>
</evidence>
<dbReference type="RefSeq" id="WP_007063196.1">
    <property type="nucleotide sequence ID" value="NZ_ACVI01000100.1"/>
</dbReference>
<dbReference type="Pfam" id="PF00528">
    <property type="entry name" value="BPD_transp_1"/>
    <property type="match status" value="1"/>
</dbReference>
<dbReference type="Gene3D" id="1.10.3720.10">
    <property type="entry name" value="MetI-like"/>
    <property type="match status" value="1"/>
</dbReference>
<gene>
    <name evidence="10" type="ORF">CcarbDRAFT_4311</name>
</gene>
<sequence length="237" mass="26021">MNKIFDPSYIFSSIPSIMKALPLTLIIMIASLIFGLLLGLILTVMKLQKNIVLKSIANGYTAFIRGTPALLQLFLVFYGLPQALSFVGIDINDWSKSVFAIITFALNSGAFISEIMRSAYLSVDAGQSEAALSIGMNNVQCLRRIIIPQAFKICLPNLGNIIISLLKETSYVFTIGVVDILGKAKLIGSDGYGVRQLEAFLAVALIYWVISIVIEQFISLYEHMNNKSIKKLANSNC</sequence>
<keyword evidence="6 8" id="KW-1133">Transmembrane helix</keyword>
<comment type="subcellular location">
    <subcellularLocation>
        <location evidence="1 8">Cell membrane</location>
        <topology evidence="1 8">Multi-pass membrane protein</topology>
    </subcellularLocation>
</comment>
<feature type="transmembrane region" description="Helical" evidence="8">
    <location>
        <begin position="20"/>
        <end position="45"/>
    </location>
</feature>
<dbReference type="InterPro" id="IPR035906">
    <property type="entry name" value="MetI-like_sf"/>
</dbReference>
<dbReference type="AlphaFoldDB" id="C6PZU4"/>
<dbReference type="PATRIC" id="fig|536227.13.peg.2742"/>
<feature type="transmembrane region" description="Helical" evidence="8">
    <location>
        <begin position="57"/>
        <end position="80"/>
    </location>
</feature>
<keyword evidence="4 8" id="KW-0812">Transmembrane</keyword>
<dbReference type="PANTHER" id="PTHR30614">
    <property type="entry name" value="MEMBRANE COMPONENT OF AMINO ACID ABC TRANSPORTER"/>
    <property type="match status" value="1"/>
</dbReference>
<keyword evidence="2 8" id="KW-0813">Transport</keyword>
<dbReference type="KEGG" id="cck:Ccar_13090"/>
<dbReference type="PROSITE" id="PS50928">
    <property type="entry name" value="ABC_TM1"/>
    <property type="match status" value="1"/>
</dbReference>
<dbReference type="InterPro" id="IPR000515">
    <property type="entry name" value="MetI-like"/>
</dbReference>
<keyword evidence="7 8" id="KW-0472">Membrane</keyword>
<dbReference type="InterPro" id="IPR043429">
    <property type="entry name" value="ArtM/GltK/GlnP/TcyL/YhdX-like"/>
</dbReference>
<dbReference type="EMBL" id="ACVI01000100">
    <property type="protein sequence ID" value="EET85251.1"/>
    <property type="molecule type" value="Genomic_DNA"/>
</dbReference>
<feature type="domain" description="ABC transmembrane type-1" evidence="9">
    <location>
        <begin position="21"/>
        <end position="218"/>
    </location>
</feature>
<dbReference type="CDD" id="cd06261">
    <property type="entry name" value="TM_PBP2"/>
    <property type="match status" value="1"/>
</dbReference>
<dbReference type="GO" id="GO:0043190">
    <property type="term" value="C:ATP-binding cassette (ABC) transporter complex"/>
    <property type="evidence" value="ECO:0007669"/>
    <property type="project" value="InterPro"/>
</dbReference>
<evidence type="ECO:0000256" key="1">
    <source>
        <dbReference type="ARBA" id="ARBA00004651"/>
    </source>
</evidence>
<proteinExistence type="inferred from homology"/>
<keyword evidence="3" id="KW-1003">Cell membrane</keyword>
<evidence type="ECO:0000256" key="2">
    <source>
        <dbReference type="ARBA" id="ARBA00022448"/>
    </source>
</evidence>
<organism evidence="10 11">
    <name type="scientific">Clostridium carboxidivorans P7</name>
    <dbReference type="NCBI Taxonomy" id="536227"/>
    <lineage>
        <taxon>Bacteria</taxon>
        <taxon>Bacillati</taxon>
        <taxon>Bacillota</taxon>
        <taxon>Clostridia</taxon>
        <taxon>Eubacteriales</taxon>
        <taxon>Clostridiaceae</taxon>
        <taxon>Clostridium</taxon>
    </lineage>
</organism>
<dbReference type="SUPFAM" id="SSF161098">
    <property type="entry name" value="MetI-like"/>
    <property type="match status" value="1"/>
</dbReference>
<dbReference type="NCBIfam" id="TIGR01726">
    <property type="entry name" value="HEQRo_perm_3TM"/>
    <property type="match status" value="1"/>
</dbReference>
<dbReference type="STRING" id="536227.Ccar_13090"/>
<evidence type="ECO:0000256" key="4">
    <source>
        <dbReference type="ARBA" id="ARBA00022692"/>
    </source>
</evidence>
<dbReference type="GO" id="GO:0006865">
    <property type="term" value="P:amino acid transport"/>
    <property type="evidence" value="ECO:0007669"/>
    <property type="project" value="UniProtKB-KW"/>
</dbReference>
<dbReference type="PANTHER" id="PTHR30614:SF0">
    <property type="entry name" value="L-CYSTINE TRANSPORT SYSTEM PERMEASE PROTEIN TCYL"/>
    <property type="match status" value="1"/>
</dbReference>
<evidence type="ECO:0000256" key="5">
    <source>
        <dbReference type="ARBA" id="ARBA00022970"/>
    </source>
</evidence>
<evidence type="ECO:0000256" key="6">
    <source>
        <dbReference type="ARBA" id="ARBA00022989"/>
    </source>
</evidence>
<evidence type="ECO:0000256" key="8">
    <source>
        <dbReference type="RuleBase" id="RU363032"/>
    </source>
</evidence>
<reference evidence="10 11" key="1">
    <citation type="submission" date="2009-06" db="EMBL/GenBank/DDBJ databases">
        <title>The draft genome of Clostridium carboxidivorans P7.</title>
        <authorList>
            <consortium name="US DOE Joint Genome Institute (JGI-PGF)"/>
            <person name="Lucas S."/>
            <person name="Copeland A."/>
            <person name="Lapidus A."/>
            <person name="Glavina del Rio T."/>
            <person name="Tice H."/>
            <person name="Bruce D."/>
            <person name="Goodwin L."/>
            <person name="Pitluck S."/>
            <person name="Larimer F."/>
            <person name="Land M.L."/>
            <person name="Hauser L."/>
            <person name="Hemme C.L."/>
        </authorList>
    </citation>
    <scope>NUCLEOTIDE SEQUENCE [LARGE SCALE GENOMIC DNA]</scope>
    <source>
        <strain evidence="10 11">P7</strain>
    </source>
</reference>
<evidence type="ECO:0000256" key="7">
    <source>
        <dbReference type="ARBA" id="ARBA00023136"/>
    </source>
</evidence>
<comment type="caution">
    <text evidence="10">The sequence shown here is derived from an EMBL/GenBank/DDBJ whole genome shotgun (WGS) entry which is preliminary data.</text>
</comment>
<dbReference type="eggNOG" id="COG0765">
    <property type="taxonomic scope" value="Bacteria"/>
</dbReference>
<protein>
    <submittedName>
        <fullName evidence="10">Polar amino acid ABC transporter, inner membrane subunit</fullName>
    </submittedName>
</protein>
<dbReference type="OrthoDB" id="9787841at2"/>
<accession>C6PZU4</accession>
<comment type="similarity">
    <text evidence="8">Belongs to the binding-protein-dependent transport system permease family.</text>
</comment>
<feature type="transmembrane region" description="Helical" evidence="8">
    <location>
        <begin position="199"/>
        <end position="221"/>
    </location>
</feature>
<keyword evidence="5" id="KW-0029">Amino-acid transport</keyword>
<evidence type="ECO:0000256" key="3">
    <source>
        <dbReference type="ARBA" id="ARBA00022475"/>
    </source>
</evidence>
<evidence type="ECO:0000313" key="10">
    <source>
        <dbReference type="EMBL" id="EET85251.1"/>
    </source>
</evidence>
<dbReference type="GO" id="GO:0022857">
    <property type="term" value="F:transmembrane transporter activity"/>
    <property type="evidence" value="ECO:0007669"/>
    <property type="project" value="InterPro"/>
</dbReference>
<name>C6PZU4_9CLOT</name>
<dbReference type="InterPro" id="IPR010065">
    <property type="entry name" value="AA_ABC_transptr_permease_3TM"/>
</dbReference>
<dbReference type="Proteomes" id="UP000004198">
    <property type="component" value="Unassembled WGS sequence"/>
</dbReference>